<keyword evidence="2" id="KW-0732">Signal</keyword>
<protein>
    <recommendedName>
        <fullName evidence="4">Tetratricopeptide repeat protein 5 OB fold domain-containing protein</fullName>
    </recommendedName>
</protein>
<evidence type="ECO:0000256" key="2">
    <source>
        <dbReference type="SAM" id="SignalP"/>
    </source>
</evidence>
<evidence type="ECO:0000313" key="3">
    <source>
        <dbReference type="EMBL" id="CAD9576614.1"/>
    </source>
</evidence>
<evidence type="ECO:0008006" key="4">
    <source>
        <dbReference type="Google" id="ProtNLM"/>
    </source>
</evidence>
<proteinExistence type="predicted"/>
<dbReference type="Gene3D" id="1.25.40.10">
    <property type="entry name" value="Tetratricopeptide repeat domain"/>
    <property type="match status" value="1"/>
</dbReference>
<dbReference type="EMBL" id="HBHA01000364">
    <property type="protein sequence ID" value="CAD9576614.1"/>
    <property type="molecule type" value="Transcribed_RNA"/>
</dbReference>
<sequence>MDVTMAFPRRPQARESRFVLLVVVSLLLIQWIARGLGEEHRLMNGVGPSDLPLNSANVHAEYDMNKMTAQVMRDSLKRQIKQARDFEEVGNVEKALLVYRGIISRSSLTPSDDDVIRSLTADVCHQTGGILFQQGKFRDSIKLWELALHQYDQHPAAHINLAVVYGNISMIRYPDMRDVPDLESAKWHLDKAMRSRDITPPLMQKARALRKGLDQVFESGVQKLLPKKIKIVKIDRRPYGITIHPLSHRVTKVFNYGVTAGIEEGDWVVAVNCFRPARGKLGQYINKTKMPFELRLVPQEYADNMFKGGFKEEDNIGEGTRRWQGKGLFPDEGSQMPSDVEL</sequence>
<dbReference type="AlphaFoldDB" id="A0A6T9YJD8"/>
<accession>A0A6T9YJD8</accession>
<organism evidence="3">
    <name type="scientific">Bigelowiella natans</name>
    <name type="common">Pedinomonas minutissima</name>
    <name type="synonym">Chlorarachnion sp. (strain CCMP621)</name>
    <dbReference type="NCBI Taxonomy" id="227086"/>
    <lineage>
        <taxon>Eukaryota</taxon>
        <taxon>Sar</taxon>
        <taxon>Rhizaria</taxon>
        <taxon>Cercozoa</taxon>
        <taxon>Chlorarachniophyceae</taxon>
        <taxon>Bigelowiella</taxon>
    </lineage>
</organism>
<gene>
    <name evidence="3" type="ORF">BIGN1055_LOCUS237</name>
</gene>
<dbReference type="SUPFAM" id="SSF48452">
    <property type="entry name" value="TPR-like"/>
    <property type="match status" value="1"/>
</dbReference>
<feature type="region of interest" description="Disordered" evidence="1">
    <location>
        <begin position="321"/>
        <end position="342"/>
    </location>
</feature>
<reference evidence="3" key="1">
    <citation type="submission" date="2021-01" db="EMBL/GenBank/DDBJ databases">
        <authorList>
            <person name="Corre E."/>
            <person name="Pelletier E."/>
            <person name="Niang G."/>
            <person name="Scheremetjew M."/>
            <person name="Finn R."/>
            <person name="Kale V."/>
            <person name="Holt S."/>
            <person name="Cochrane G."/>
            <person name="Meng A."/>
            <person name="Brown T."/>
            <person name="Cohen L."/>
        </authorList>
    </citation>
    <scope>NUCLEOTIDE SEQUENCE</scope>
    <source>
        <strain evidence="3">CCMP1258.1</strain>
    </source>
</reference>
<dbReference type="InterPro" id="IPR011990">
    <property type="entry name" value="TPR-like_helical_dom_sf"/>
</dbReference>
<evidence type="ECO:0000256" key="1">
    <source>
        <dbReference type="SAM" id="MobiDB-lite"/>
    </source>
</evidence>
<feature type="chain" id="PRO_5030159864" description="Tetratricopeptide repeat protein 5 OB fold domain-containing protein" evidence="2">
    <location>
        <begin position="38"/>
        <end position="342"/>
    </location>
</feature>
<feature type="signal peptide" evidence="2">
    <location>
        <begin position="1"/>
        <end position="37"/>
    </location>
</feature>
<name>A0A6T9YJD8_BIGNA</name>